<comment type="cofactor">
    <cofactor evidence="2">
        <name>[3Fe-4S] cluster</name>
        <dbReference type="ChEBI" id="CHEBI:21137"/>
    </cofactor>
</comment>
<feature type="non-terminal residue" evidence="16">
    <location>
        <position position="1"/>
    </location>
</feature>
<keyword evidence="6" id="KW-0288">FMN</keyword>
<dbReference type="Gene3D" id="3.20.20.70">
    <property type="entry name" value="Aldolase class I"/>
    <property type="match status" value="1"/>
</dbReference>
<keyword evidence="11" id="KW-0411">Iron-sulfur</keyword>
<accession>A0A227J8W5</accession>
<comment type="pathway">
    <text evidence="14">Amino-acid biosynthesis.</text>
</comment>
<dbReference type="EMBL" id="NIXT01001858">
    <property type="protein sequence ID" value="OXE30794.1"/>
    <property type="molecule type" value="Genomic_DNA"/>
</dbReference>
<evidence type="ECO:0000256" key="7">
    <source>
        <dbReference type="ARBA" id="ARBA00022723"/>
    </source>
</evidence>
<evidence type="ECO:0000256" key="6">
    <source>
        <dbReference type="ARBA" id="ARBA00022643"/>
    </source>
</evidence>
<dbReference type="InterPro" id="IPR013785">
    <property type="entry name" value="Aldolase_TIM"/>
</dbReference>
<dbReference type="GO" id="GO:0046872">
    <property type="term" value="F:metal ion binding"/>
    <property type="evidence" value="ECO:0007669"/>
    <property type="project" value="UniProtKB-KW"/>
</dbReference>
<dbReference type="Proteomes" id="UP000214596">
    <property type="component" value="Unassembled WGS sequence"/>
</dbReference>
<name>A0A227J8W5_VIBPH</name>
<evidence type="ECO:0000256" key="4">
    <source>
        <dbReference type="ARBA" id="ARBA00022605"/>
    </source>
</evidence>
<dbReference type="GO" id="GO:0015930">
    <property type="term" value="F:glutamate synthase activity"/>
    <property type="evidence" value="ECO:0007669"/>
    <property type="project" value="InterPro"/>
</dbReference>
<dbReference type="PANTHER" id="PTHR11938:SF148">
    <property type="entry name" value="GLUTAMATE SYNTHASE [NADPH] LARGE CHAIN"/>
    <property type="match status" value="1"/>
</dbReference>
<keyword evidence="13" id="KW-0003">3Fe-4S</keyword>
<dbReference type="PANTHER" id="PTHR11938">
    <property type="entry name" value="FAD NADPH DEHYDROGENASE/OXIDOREDUCTASE"/>
    <property type="match status" value="1"/>
</dbReference>
<comment type="caution">
    <text evidence="16">The sequence shown here is derived from an EMBL/GenBank/DDBJ whole genome shotgun (WGS) entry which is preliminary data.</text>
</comment>
<keyword evidence="10" id="KW-0408">Iron</keyword>
<protein>
    <submittedName>
        <fullName evidence="16">Glutamate synthase</fullName>
    </submittedName>
</protein>
<evidence type="ECO:0000256" key="12">
    <source>
        <dbReference type="ARBA" id="ARBA00023164"/>
    </source>
</evidence>
<evidence type="ECO:0000256" key="5">
    <source>
        <dbReference type="ARBA" id="ARBA00022630"/>
    </source>
</evidence>
<dbReference type="Pfam" id="PF01645">
    <property type="entry name" value="Glu_synthase"/>
    <property type="match status" value="1"/>
</dbReference>
<dbReference type="InterPro" id="IPR002932">
    <property type="entry name" value="Glu_synthdom"/>
</dbReference>
<dbReference type="GO" id="GO:0006537">
    <property type="term" value="P:glutamate biosynthetic process"/>
    <property type="evidence" value="ECO:0007669"/>
    <property type="project" value="UniProtKB-KW"/>
</dbReference>
<dbReference type="InterPro" id="IPR050711">
    <property type="entry name" value="ET-N_metabolism_enzyme"/>
</dbReference>
<keyword evidence="12" id="KW-0314">Glutamate biosynthesis</keyword>
<dbReference type="GO" id="GO:0051538">
    <property type="term" value="F:3 iron, 4 sulfur cluster binding"/>
    <property type="evidence" value="ECO:0007669"/>
    <property type="project" value="UniProtKB-KW"/>
</dbReference>
<keyword evidence="7" id="KW-0479">Metal-binding</keyword>
<dbReference type="CDD" id="cd02808">
    <property type="entry name" value="GltS_FMN"/>
    <property type="match status" value="1"/>
</dbReference>
<keyword evidence="4" id="KW-0028">Amino-acid biosynthesis</keyword>
<keyword evidence="5" id="KW-0285">Flavoprotein</keyword>
<dbReference type="GO" id="GO:0019676">
    <property type="term" value="P:ammonia assimilation cycle"/>
    <property type="evidence" value="ECO:0007669"/>
    <property type="project" value="TreeGrafter"/>
</dbReference>
<evidence type="ECO:0000256" key="10">
    <source>
        <dbReference type="ARBA" id="ARBA00023004"/>
    </source>
</evidence>
<evidence type="ECO:0000313" key="16">
    <source>
        <dbReference type="EMBL" id="OXE30794.1"/>
    </source>
</evidence>
<gene>
    <name evidence="16" type="ORF">CA163_21475</name>
</gene>
<keyword evidence="9" id="KW-0560">Oxidoreductase</keyword>
<reference evidence="16 17" key="1">
    <citation type="journal article" date="2017" name="Appl. Environ. Microbiol.">
        <title>Parallel evolution of two clades of a major Atlantic endemic Vibrio parahaemolyticus pathogen lineage by independent acquisition of related pathogenicity islands.</title>
        <authorList>
            <person name="Xu F."/>
            <person name="Gonzalez-Escalona N."/>
            <person name="Drees K.P."/>
            <person name="Sebra R.P."/>
            <person name="Cooper V.S."/>
            <person name="Jones S.H."/>
            <person name="Whistler C.A."/>
        </authorList>
    </citation>
    <scope>NUCLEOTIDE SEQUENCE [LARGE SCALE GENOMIC DNA]</scope>
    <source>
        <strain evidence="16 17">MAVP-3</strain>
    </source>
</reference>
<dbReference type="AlphaFoldDB" id="A0A227J8W5"/>
<evidence type="ECO:0000313" key="17">
    <source>
        <dbReference type="Proteomes" id="UP000214596"/>
    </source>
</evidence>
<evidence type="ECO:0000256" key="1">
    <source>
        <dbReference type="ARBA" id="ARBA00001917"/>
    </source>
</evidence>
<sequence length="128" mass="13625">FDSAAMSIGALSPEAHEALATAMNRLGGYSNSGEGGEDPRRFGTERNSRIKQIASGRFGVTPHYLTNADVLQIKVAQGAKPGEGGQLPGHKVTAEIAKLRYSVQGVTLISPPPHHDIYSIEDLAQLIF</sequence>
<organism evidence="16 17">
    <name type="scientific">Vibrio parahaemolyticus</name>
    <dbReference type="NCBI Taxonomy" id="670"/>
    <lineage>
        <taxon>Bacteria</taxon>
        <taxon>Pseudomonadati</taxon>
        <taxon>Pseudomonadota</taxon>
        <taxon>Gammaproteobacteria</taxon>
        <taxon>Vibrionales</taxon>
        <taxon>Vibrionaceae</taxon>
        <taxon>Vibrio</taxon>
    </lineage>
</organism>
<keyword evidence="8" id="KW-0315">Glutamine amidotransferase</keyword>
<dbReference type="SUPFAM" id="SSF51395">
    <property type="entry name" value="FMN-linked oxidoreductases"/>
    <property type="match status" value="1"/>
</dbReference>
<feature type="domain" description="Glutamate synthase" evidence="15">
    <location>
        <begin position="2"/>
        <end position="127"/>
    </location>
</feature>
<evidence type="ECO:0000256" key="2">
    <source>
        <dbReference type="ARBA" id="ARBA00001927"/>
    </source>
</evidence>
<evidence type="ECO:0000256" key="8">
    <source>
        <dbReference type="ARBA" id="ARBA00022962"/>
    </source>
</evidence>
<evidence type="ECO:0000256" key="13">
    <source>
        <dbReference type="ARBA" id="ARBA00023291"/>
    </source>
</evidence>
<comment type="similarity">
    <text evidence="3">Belongs to the glutamate synthase family.</text>
</comment>
<evidence type="ECO:0000256" key="3">
    <source>
        <dbReference type="ARBA" id="ARBA00009716"/>
    </source>
</evidence>
<evidence type="ECO:0000256" key="11">
    <source>
        <dbReference type="ARBA" id="ARBA00023014"/>
    </source>
</evidence>
<proteinExistence type="inferred from homology"/>
<evidence type="ECO:0000256" key="14">
    <source>
        <dbReference type="ARBA" id="ARBA00029440"/>
    </source>
</evidence>
<evidence type="ECO:0000259" key="15">
    <source>
        <dbReference type="Pfam" id="PF01645"/>
    </source>
</evidence>
<feature type="non-terminal residue" evidence="16">
    <location>
        <position position="128"/>
    </location>
</feature>
<comment type="cofactor">
    <cofactor evidence="1">
        <name>FMN</name>
        <dbReference type="ChEBI" id="CHEBI:58210"/>
    </cofactor>
</comment>
<evidence type="ECO:0000256" key="9">
    <source>
        <dbReference type="ARBA" id="ARBA00023002"/>
    </source>
</evidence>